<evidence type="ECO:0000256" key="6">
    <source>
        <dbReference type="RuleBase" id="RU003423"/>
    </source>
</evidence>
<evidence type="ECO:0000259" key="8">
    <source>
        <dbReference type="PROSITE" id="PS50968"/>
    </source>
</evidence>
<feature type="region of interest" description="Disordered" evidence="7">
    <location>
        <begin position="79"/>
        <end position="129"/>
    </location>
</feature>
<evidence type="ECO:0000256" key="1">
    <source>
        <dbReference type="ARBA" id="ARBA00001938"/>
    </source>
</evidence>
<protein>
    <recommendedName>
        <fullName evidence="6">Dihydrolipoamide acetyltransferase component of pyruvate dehydrogenase complex</fullName>
        <ecNumber evidence="6">2.3.1.-</ecNumber>
    </recommendedName>
</protein>
<dbReference type="EC" id="2.3.1.-" evidence="6"/>
<evidence type="ECO:0000256" key="7">
    <source>
        <dbReference type="SAM" id="MobiDB-lite"/>
    </source>
</evidence>
<dbReference type="Gene3D" id="3.30.559.10">
    <property type="entry name" value="Chloramphenicol acetyltransferase-like domain"/>
    <property type="match status" value="1"/>
</dbReference>
<dbReference type="CDD" id="cd06849">
    <property type="entry name" value="lipoyl_domain"/>
    <property type="match status" value="1"/>
</dbReference>
<dbReference type="InterPro" id="IPR004167">
    <property type="entry name" value="PSBD"/>
</dbReference>
<evidence type="ECO:0000313" key="10">
    <source>
        <dbReference type="EMBL" id="REK72871.1"/>
    </source>
</evidence>
<dbReference type="GO" id="GO:0005737">
    <property type="term" value="C:cytoplasm"/>
    <property type="evidence" value="ECO:0007669"/>
    <property type="project" value="TreeGrafter"/>
</dbReference>
<dbReference type="Proteomes" id="UP000265581">
    <property type="component" value="Unassembled WGS sequence"/>
</dbReference>
<dbReference type="InterPro" id="IPR050743">
    <property type="entry name" value="2-oxoacid_DH_E2_comp"/>
</dbReference>
<dbReference type="InterPro" id="IPR000089">
    <property type="entry name" value="Biotin_lipoyl"/>
</dbReference>
<dbReference type="InterPro" id="IPR036625">
    <property type="entry name" value="E3-bd_dom_sf"/>
</dbReference>
<evidence type="ECO:0000256" key="5">
    <source>
        <dbReference type="ARBA" id="ARBA00023315"/>
    </source>
</evidence>
<dbReference type="Gene3D" id="2.40.50.100">
    <property type="match status" value="1"/>
</dbReference>
<dbReference type="SUPFAM" id="SSF51230">
    <property type="entry name" value="Single hybrid motif"/>
    <property type="match status" value="1"/>
</dbReference>
<keyword evidence="4 6" id="KW-0450">Lipoyl</keyword>
<evidence type="ECO:0000256" key="4">
    <source>
        <dbReference type="ARBA" id="ARBA00022823"/>
    </source>
</evidence>
<dbReference type="GO" id="GO:0031405">
    <property type="term" value="F:lipoic acid binding"/>
    <property type="evidence" value="ECO:0007669"/>
    <property type="project" value="TreeGrafter"/>
</dbReference>
<dbReference type="FunFam" id="3.30.559.10:FF:000007">
    <property type="entry name" value="Dihydrolipoamide acetyltransferase component of pyruvate dehydrogenase complex"/>
    <property type="match status" value="1"/>
</dbReference>
<dbReference type="Gene3D" id="4.10.320.10">
    <property type="entry name" value="E3-binding domain"/>
    <property type="match status" value="1"/>
</dbReference>
<feature type="compositionally biased region" description="Basic and acidic residues" evidence="7">
    <location>
        <begin position="90"/>
        <end position="104"/>
    </location>
</feature>
<dbReference type="InterPro" id="IPR003016">
    <property type="entry name" value="2-oxoA_DH_lipoyl-BS"/>
</dbReference>
<evidence type="ECO:0000256" key="2">
    <source>
        <dbReference type="ARBA" id="ARBA00007317"/>
    </source>
</evidence>
<organism evidence="10 11">
    <name type="scientific">Aeromicrobium endophyticum</name>
    <dbReference type="NCBI Taxonomy" id="2292704"/>
    <lineage>
        <taxon>Bacteria</taxon>
        <taxon>Bacillati</taxon>
        <taxon>Actinomycetota</taxon>
        <taxon>Actinomycetes</taxon>
        <taxon>Propionibacteriales</taxon>
        <taxon>Nocardioidaceae</taxon>
        <taxon>Aeromicrobium</taxon>
    </lineage>
</organism>
<dbReference type="Pfam" id="PF00364">
    <property type="entry name" value="Biotin_lipoyl"/>
    <property type="match status" value="1"/>
</dbReference>
<dbReference type="AlphaFoldDB" id="A0A371PAC1"/>
<comment type="cofactor">
    <cofactor evidence="1 6">
        <name>(R)-lipoate</name>
        <dbReference type="ChEBI" id="CHEBI:83088"/>
    </cofactor>
</comment>
<dbReference type="PANTHER" id="PTHR43178:SF5">
    <property type="entry name" value="LIPOAMIDE ACYLTRANSFERASE COMPONENT OF BRANCHED-CHAIN ALPHA-KETO ACID DEHYDROGENASE COMPLEX, MITOCHONDRIAL"/>
    <property type="match status" value="1"/>
</dbReference>
<keyword evidence="3 6" id="KW-0808">Transferase</keyword>
<dbReference type="PANTHER" id="PTHR43178">
    <property type="entry name" value="DIHYDROLIPOAMIDE ACETYLTRANSFERASE COMPONENT OF PYRUVATE DEHYDROGENASE COMPLEX"/>
    <property type="match status" value="1"/>
</dbReference>
<evidence type="ECO:0000313" key="11">
    <source>
        <dbReference type="Proteomes" id="UP000265581"/>
    </source>
</evidence>
<dbReference type="InterPro" id="IPR011053">
    <property type="entry name" value="Single_hybrid_motif"/>
</dbReference>
<dbReference type="OrthoDB" id="9805770at2"/>
<keyword evidence="11" id="KW-1185">Reference proteome</keyword>
<keyword evidence="5 6" id="KW-0012">Acyltransferase</keyword>
<feature type="domain" description="Lipoyl-binding" evidence="8">
    <location>
        <begin position="1"/>
        <end position="76"/>
    </location>
</feature>
<accession>A0A371PAC1</accession>
<comment type="similarity">
    <text evidence="2 6">Belongs to the 2-oxoacid dehydrogenase family.</text>
</comment>
<dbReference type="PROSITE" id="PS50968">
    <property type="entry name" value="BIOTINYL_LIPOYL"/>
    <property type="match status" value="1"/>
</dbReference>
<dbReference type="EMBL" id="QUBR01000001">
    <property type="protein sequence ID" value="REK72871.1"/>
    <property type="molecule type" value="Genomic_DNA"/>
</dbReference>
<feature type="domain" description="Peripheral subunit-binding (PSBD)" evidence="9">
    <location>
        <begin position="159"/>
        <end position="195"/>
    </location>
</feature>
<proteinExistence type="inferred from homology"/>
<dbReference type="Pfam" id="PF00198">
    <property type="entry name" value="2-oxoacid_dh"/>
    <property type="match status" value="1"/>
</dbReference>
<gene>
    <name evidence="10" type="ORF">DX116_04540</name>
</gene>
<dbReference type="InterPro" id="IPR023213">
    <property type="entry name" value="CAT-like_dom_sf"/>
</dbReference>
<comment type="caution">
    <text evidence="10">The sequence shown here is derived from an EMBL/GenBank/DDBJ whole genome shotgun (WGS) entry which is preliminary data.</text>
</comment>
<dbReference type="SUPFAM" id="SSF52777">
    <property type="entry name" value="CoA-dependent acyltransferases"/>
    <property type="match status" value="1"/>
</dbReference>
<dbReference type="PROSITE" id="PS00189">
    <property type="entry name" value="LIPOYL"/>
    <property type="match status" value="1"/>
</dbReference>
<evidence type="ECO:0000259" key="9">
    <source>
        <dbReference type="PROSITE" id="PS51826"/>
    </source>
</evidence>
<reference evidence="10 11" key="1">
    <citation type="submission" date="2018-08" db="EMBL/GenBank/DDBJ databases">
        <title>Aeromicrobium sp. M2KJ-4, whole genome shotgun sequence.</title>
        <authorList>
            <person name="Tuo L."/>
        </authorList>
    </citation>
    <scope>NUCLEOTIDE SEQUENCE [LARGE SCALE GENOMIC DNA]</scope>
    <source>
        <strain evidence="10 11">M2KJ-4</strain>
    </source>
</reference>
<dbReference type="PROSITE" id="PS51826">
    <property type="entry name" value="PSBD"/>
    <property type="match status" value="1"/>
</dbReference>
<dbReference type="RefSeq" id="WP_119702985.1">
    <property type="nucleotide sequence ID" value="NZ_JBHSOI010000001.1"/>
</dbReference>
<name>A0A371PAC1_9ACTN</name>
<dbReference type="InterPro" id="IPR001078">
    <property type="entry name" value="2-oxoacid_DH_actylTfrase"/>
</dbReference>
<sequence>MFEFKLPDVGEGLTEAEILDWQVSPGDAVTVNQTILEIETAKSVVELPCPVAGTVSLLHVQPGETVAVGTVIISIDDGSASSAAPGDVEVAPRAEPQAEPHDESQPEDAPEDKPLVLVGPGPTTAVPRTRRLIRRPQADVPIPVTPATAEVGESRGATRAKPPVRLLAKQLGVDLASVVASDGDVISRRDVEAAAAATSAPQAVPAASVTSGDRETRTPIKGVRKATAAAMTRSAFTAPHVTLFLTVDVTRTMDLLARLKADRAWSGVRLTPLVLVARALLMTIRRHPGINARWDEAAQEIVQPHYVNLGLAAATPRGLIVPNVKDADAVDLRGLADAIAELVATARAGKTSPEEMSRGTITITNIGALGVDAGTPILNPGEAAILAFGTVRDTPWVVDGELQVRKVTQLALSFDHRLVDGELGSNVLATLGRLLEDPSEAFVLS</sequence>
<dbReference type="GO" id="GO:0016407">
    <property type="term" value="F:acetyltransferase activity"/>
    <property type="evidence" value="ECO:0007669"/>
    <property type="project" value="TreeGrafter"/>
</dbReference>
<evidence type="ECO:0000256" key="3">
    <source>
        <dbReference type="ARBA" id="ARBA00022679"/>
    </source>
</evidence>